<comment type="caution">
    <text evidence="2">The sequence shown here is derived from an EMBL/GenBank/DDBJ whole genome shotgun (WGS) entry which is preliminary data.</text>
</comment>
<sequence>MGNEPSKQRRQSERQTHAGPRPIAGRSDALTQMIPDQFTSLPQVTQELRRSGLESCNLIIGIDCTKSNEWSGKRTFGGRCLHEIDDPSVRNPYEDVIETIGRTLQDF</sequence>
<feature type="non-terminal residue" evidence="2">
    <location>
        <position position="107"/>
    </location>
</feature>
<accession>A0A2P4Y4I4</accession>
<dbReference type="PANTHER" id="PTHR45751">
    <property type="entry name" value="COPINE FAMILY PROTEIN 1"/>
    <property type="match status" value="1"/>
</dbReference>
<feature type="compositionally biased region" description="Basic and acidic residues" evidence="1">
    <location>
        <begin position="1"/>
        <end position="16"/>
    </location>
</feature>
<name>A0A2P4Y4I4_9STRA</name>
<dbReference type="EMBL" id="NCKW01005538">
    <property type="protein sequence ID" value="POM72716.1"/>
    <property type="molecule type" value="Genomic_DNA"/>
</dbReference>
<dbReference type="InterPro" id="IPR052079">
    <property type="entry name" value="E3_ligase/Copine_domain"/>
</dbReference>
<organism evidence="2 3">
    <name type="scientific">Phytophthora palmivora</name>
    <dbReference type="NCBI Taxonomy" id="4796"/>
    <lineage>
        <taxon>Eukaryota</taxon>
        <taxon>Sar</taxon>
        <taxon>Stramenopiles</taxon>
        <taxon>Oomycota</taxon>
        <taxon>Peronosporomycetes</taxon>
        <taxon>Peronosporales</taxon>
        <taxon>Peronosporaceae</taxon>
        <taxon>Phytophthora</taxon>
    </lineage>
</organism>
<keyword evidence="3" id="KW-1185">Reference proteome</keyword>
<evidence type="ECO:0000256" key="1">
    <source>
        <dbReference type="SAM" id="MobiDB-lite"/>
    </source>
</evidence>
<evidence type="ECO:0000313" key="2">
    <source>
        <dbReference type="EMBL" id="POM72716.1"/>
    </source>
</evidence>
<reference evidence="2 3" key="1">
    <citation type="journal article" date="2017" name="Genome Biol. Evol.">
        <title>Phytophthora megakarya and P. palmivora, closely related causal agents of cacao black pod rot, underwent increases in genome sizes and gene numbers by different mechanisms.</title>
        <authorList>
            <person name="Ali S.S."/>
            <person name="Shao J."/>
            <person name="Lary D.J."/>
            <person name="Kronmiller B."/>
            <person name="Shen D."/>
            <person name="Strem M.D."/>
            <person name="Amoako-Attah I."/>
            <person name="Akrofi A.Y."/>
            <person name="Begoude B.A."/>
            <person name="Ten Hoopen G.M."/>
            <person name="Coulibaly K."/>
            <person name="Kebe B.I."/>
            <person name="Melnick R.L."/>
            <person name="Guiltinan M.J."/>
            <person name="Tyler B.M."/>
            <person name="Meinhardt L.W."/>
            <person name="Bailey B.A."/>
        </authorList>
    </citation>
    <scope>NUCLEOTIDE SEQUENCE [LARGE SCALE GENOMIC DNA]</scope>
    <source>
        <strain evidence="3">sbr112.9</strain>
    </source>
</reference>
<evidence type="ECO:0000313" key="3">
    <source>
        <dbReference type="Proteomes" id="UP000237271"/>
    </source>
</evidence>
<dbReference type="Proteomes" id="UP000237271">
    <property type="component" value="Unassembled WGS sequence"/>
</dbReference>
<dbReference type="GO" id="GO:0004842">
    <property type="term" value="F:ubiquitin-protein transferase activity"/>
    <property type="evidence" value="ECO:0007669"/>
    <property type="project" value="TreeGrafter"/>
</dbReference>
<dbReference type="GO" id="GO:0016567">
    <property type="term" value="P:protein ubiquitination"/>
    <property type="evidence" value="ECO:0007669"/>
    <property type="project" value="TreeGrafter"/>
</dbReference>
<feature type="region of interest" description="Disordered" evidence="1">
    <location>
        <begin position="1"/>
        <end position="27"/>
    </location>
</feature>
<protein>
    <submittedName>
        <fullName evidence="2">Copine-like protein</fullName>
    </submittedName>
</protein>
<dbReference type="OrthoDB" id="5855668at2759"/>
<dbReference type="AlphaFoldDB" id="A0A2P4Y4I4"/>
<proteinExistence type="predicted"/>
<dbReference type="PANTHER" id="PTHR45751:SF11">
    <property type="entry name" value="COPINE FAMILY PROTEIN 2"/>
    <property type="match status" value="1"/>
</dbReference>
<gene>
    <name evidence="2" type="ORF">PHPALM_10533</name>
</gene>
<dbReference type="GO" id="GO:0005634">
    <property type="term" value="C:nucleus"/>
    <property type="evidence" value="ECO:0007669"/>
    <property type="project" value="TreeGrafter"/>
</dbReference>